<reference evidence="2" key="1">
    <citation type="journal article" date="2019" name="Int. J. Syst. Evol. Microbiol.">
        <title>The Global Catalogue of Microorganisms (GCM) 10K type strain sequencing project: providing services to taxonomists for standard genome sequencing and annotation.</title>
        <authorList>
            <consortium name="The Broad Institute Genomics Platform"/>
            <consortium name="The Broad Institute Genome Sequencing Center for Infectious Disease"/>
            <person name="Wu L."/>
            <person name="Ma J."/>
        </authorList>
    </citation>
    <scope>NUCLEOTIDE SEQUENCE [LARGE SCALE GENOMIC DNA]</scope>
    <source>
        <strain evidence="2">JCM 17983</strain>
    </source>
</reference>
<protein>
    <recommendedName>
        <fullName evidence="3">DUF5666 domain-containing protein</fullName>
    </recommendedName>
</protein>
<evidence type="ECO:0000313" key="2">
    <source>
        <dbReference type="Proteomes" id="UP001500457"/>
    </source>
</evidence>
<proteinExistence type="predicted"/>
<dbReference type="Proteomes" id="UP001500457">
    <property type="component" value="Unassembled WGS sequence"/>
</dbReference>
<organism evidence="1 2">
    <name type="scientific">Actinomycetospora straminea</name>
    <dbReference type="NCBI Taxonomy" id="663607"/>
    <lineage>
        <taxon>Bacteria</taxon>
        <taxon>Bacillati</taxon>
        <taxon>Actinomycetota</taxon>
        <taxon>Actinomycetes</taxon>
        <taxon>Pseudonocardiales</taxon>
        <taxon>Pseudonocardiaceae</taxon>
        <taxon>Actinomycetospora</taxon>
    </lineage>
</organism>
<comment type="caution">
    <text evidence="1">The sequence shown here is derived from an EMBL/GenBank/DDBJ whole genome shotgun (WGS) entry which is preliminary data.</text>
</comment>
<gene>
    <name evidence="1" type="ORF">GCM10023203_31380</name>
</gene>
<sequence>MSRVAVSGDVVATANPETTLSGAPGKWAAGPVTESTCGGLTVGGKPVVWQASCTFTFTNSNTGATVLVVVDLAASTAAVRVGRQDVLVHGDSVAKQGNRLKVGGVMSGPLTANA</sequence>
<keyword evidence="2" id="KW-1185">Reference proteome</keyword>
<evidence type="ECO:0008006" key="3">
    <source>
        <dbReference type="Google" id="ProtNLM"/>
    </source>
</evidence>
<dbReference type="EMBL" id="BAABHQ010000008">
    <property type="protein sequence ID" value="GAA4878588.1"/>
    <property type="molecule type" value="Genomic_DNA"/>
</dbReference>
<evidence type="ECO:0000313" key="1">
    <source>
        <dbReference type="EMBL" id="GAA4878588.1"/>
    </source>
</evidence>
<name>A0ABP9EJI3_9PSEU</name>
<accession>A0ABP9EJI3</accession>